<dbReference type="PANTHER" id="PTHR23502:SF132">
    <property type="entry name" value="POLYAMINE TRANSPORTER 2-RELATED"/>
    <property type="match status" value="1"/>
</dbReference>
<evidence type="ECO:0000256" key="3">
    <source>
        <dbReference type="ARBA" id="ARBA00022448"/>
    </source>
</evidence>
<dbReference type="AlphaFoldDB" id="A0A099L191"/>
<keyword evidence="7 8" id="KW-0472">Membrane</keyword>
<evidence type="ECO:0000256" key="6">
    <source>
        <dbReference type="ARBA" id="ARBA00022989"/>
    </source>
</evidence>
<organism evidence="10 11">
    <name type="scientific">Colwellia psychrerythraea</name>
    <name type="common">Vibrio psychroerythus</name>
    <dbReference type="NCBI Taxonomy" id="28229"/>
    <lineage>
        <taxon>Bacteria</taxon>
        <taxon>Pseudomonadati</taxon>
        <taxon>Pseudomonadota</taxon>
        <taxon>Gammaproteobacteria</taxon>
        <taxon>Alteromonadales</taxon>
        <taxon>Colwelliaceae</taxon>
        <taxon>Colwellia</taxon>
    </lineage>
</organism>
<comment type="caution">
    <text evidence="8">Lacks conserved residue(s) required for the propagation of feature annotation.</text>
</comment>
<comment type="subcellular location">
    <subcellularLocation>
        <location evidence="8">Cell inner membrane</location>
        <topology evidence="8">Multi-pass membrane protein</topology>
    </subcellularLocation>
    <subcellularLocation>
        <location evidence="1">Cell membrane</location>
        <topology evidence="1">Multi-pass membrane protein</topology>
    </subcellularLocation>
</comment>
<keyword evidence="8" id="KW-0997">Cell inner membrane</keyword>
<dbReference type="InterPro" id="IPR001958">
    <property type="entry name" value="Tet-R_TetA/multi-R_MdtG-like"/>
</dbReference>
<dbReference type="PRINTS" id="PR01035">
    <property type="entry name" value="TCRTETA"/>
</dbReference>
<keyword evidence="3 8" id="KW-0813">Transport</keyword>
<sequence length="404" mass="43634">MKKQYLILMLVAMGCLAALSTDIYLPAMPAIADELDTNMAMVQITLALFFATFALGQLVYGPLSDNFGRRKVLLVGIGLFGCAALLCANSTSVEMLMLGRFLLGMGACAGAVSSFAICRDVYDKTELTKTIAIISATIGIAPLVAPPIGAMLNEFYGWQSIFYFLAIYAFMLFVWVLSSLPETNKTNLRSTQQVDNMGYLQMLTNVNYFPYIVVNASAFVALFAFIASSPVIFMGHWQLTEYQFSLLFAFNAVWMIVANSLLSVALNKYSTDTMLKWGYLVIIGAATVMLLSGDAAEFIAALINVDVSIVAIVLFSGLMGTVTMGIAIVLSSSMSLLLQGVKHQYGKVVALAGFVRFGCGFAITFAVSQMTIINVTVLASIMIMCGAICLLVMVFRNKSKAILA</sequence>
<proteinExistence type="inferred from homology"/>
<dbReference type="InterPro" id="IPR020846">
    <property type="entry name" value="MFS_dom"/>
</dbReference>
<keyword evidence="6 8" id="KW-1133">Transmembrane helix</keyword>
<keyword evidence="4" id="KW-1003">Cell membrane</keyword>
<accession>A0A099L191</accession>
<dbReference type="GO" id="GO:0042910">
    <property type="term" value="F:xenobiotic transmembrane transporter activity"/>
    <property type="evidence" value="ECO:0007669"/>
    <property type="project" value="InterPro"/>
</dbReference>
<feature type="transmembrane region" description="Helical" evidence="8">
    <location>
        <begin position="372"/>
        <end position="395"/>
    </location>
</feature>
<dbReference type="GO" id="GO:1990961">
    <property type="term" value="P:xenobiotic detoxification by transmembrane export across the plasma membrane"/>
    <property type="evidence" value="ECO:0007669"/>
    <property type="project" value="InterPro"/>
</dbReference>
<dbReference type="PATRIC" id="fig|28229.3.peg.1430"/>
<dbReference type="OrthoDB" id="9814303at2"/>
<dbReference type="InterPro" id="IPR004812">
    <property type="entry name" value="Efflux_drug-R_Bcr/CmlA"/>
</dbReference>
<feature type="transmembrane region" description="Helical" evidence="8">
    <location>
        <begin position="309"/>
        <end position="336"/>
    </location>
</feature>
<dbReference type="GO" id="GO:0005886">
    <property type="term" value="C:plasma membrane"/>
    <property type="evidence" value="ECO:0007669"/>
    <property type="project" value="UniProtKB-SubCell"/>
</dbReference>
<evidence type="ECO:0000256" key="1">
    <source>
        <dbReference type="ARBA" id="ARBA00004651"/>
    </source>
</evidence>
<evidence type="ECO:0000313" key="11">
    <source>
        <dbReference type="Proteomes" id="UP000029868"/>
    </source>
</evidence>
<gene>
    <name evidence="10" type="ORF">GAB14E_1824</name>
</gene>
<evidence type="ECO:0000256" key="7">
    <source>
        <dbReference type="ARBA" id="ARBA00023136"/>
    </source>
</evidence>
<feature type="transmembrane region" description="Helical" evidence="8">
    <location>
        <begin position="348"/>
        <end position="366"/>
    </location>
</feature>
<dbReference type="NCBIfam" id="TIGR00710">
    <property type="entry name" value="efflux_Bcr_CflA"/>
    <property type="match status" value="1"/>
</dbReference>
<dbReference type="Gene3D" id="1.20.1720.10">
    <property type="entry name" value="Multidrug resistance protein D"/>
    <property type="match status" value="1"/>
</dbReference>
<feature type="domain" description="Major facilitator superfamily (MFS) profile" evidence="9">
    <location>
        <begin position="6"/>
        <end position="398"/>
    </location>
</feature>
<feature type="transmembrane region" description="Helical" evidence="8">
    <location>
        <begin position="278"/>
        <end position="303"/>
    </location>
</feature>
<dbReference type="CDD" id="cd17320">
    <property type="entry name" value="MFS_MdfA_MDR_like"/>
    <property type="match status" value="1"/>
</dbReference>
<dbReference type="PROSITE" id="PS51257">
    <property type="entry name" value="PROKAR_LIPOPROTEIN"/>
    <property type="match status" value="1"/>
</dbReference>
<reference evidence="10 11" key="1">
    <citation type="submission" date="2014-08" db="EMBL/GenBank/DDBJ databases">
        <title>Genomic and Phenotypic Diversity of Colwellia psychrerythraea strains from Disparate Marine Basins.</title>
        <authorList>
            <person name="Techtmann S.M."/>
            <person name="Stelling S.C."/>
            <person name="Utturkar S.M."/>
            <person name="Alshibli N."/>
            <person name="Harris A."/>
            <person name="Brown S.D."/>
            <person name="Hazen T.C."/>
        </authorList>
    </citation>
    <scope>NUCLEOTIDE SEQUENCE [LARGE SCALE GENOMIC DNA]</scope>
    <source>
        <strain evidence="10 11">GAB14E</strain>
    </source>
</reference>
<evidence type="ECO:0000256" key="4">
    <source>
        <dbReference type="ARBA" id="ARBA00022475"/>
    </source>
</evidence>
<evidence type="ECO:0000256" key="5">
    <source>
        <dbReference type="ARBA" id="ARBA00022692"/>
    </source>
</evidence>
<name>A0A099L191_COLPS</name>
<dbReference type="Proteomes" id="UP000029868">
    <property type="component" value="Unassembled WGS sequence"/>
</dbReference>
<feature type="transmembrane region" description="Helical" evidence="8">
    <location>
        <begin position="130"/>
        <end position="149"/>
    </location>
</feature>
<feature type="transmembrane region" description="Helical" evidence="8">
    <location>
        <begin position="208"/>
        <end position="232"/>
    </location>
</feature>
<dbReference type="SUPFAM" id="SSF103473">
    <property type="entry name" value="MFS general substrate transporter"/>
    <property type="match status" value="1"/>
</dbReference>
<dbReference type="PROSITE" id="PS50850">
    <property type="entry name" value="MFS"/>
    <property type="match status" value="1"/>
</dbReference>
<evidence type="ECO:0000259" key="9">
    <source>
        <dbReference type="PROSITE" id="PS50850"/>
    </source>
</evidence>
<feature type="transmembrane region" description="Helical" evidence="8">
    <location>
        <begin position="72"/>
        <end position="91"/>
    </location>
</feature>
<evidence type="ECO:0000256" key="2">
    <source>
        <dbReference type="ARBA" id="ARBA00006236"/>
    </source>
</evidence>
<comment type="similarity">
    <text evidence="2 8">Belongs to the major facilitator superfamily. Bcr/CmlA family.</text>
</comment>
<evidence type="ECO:0000313" key="10">
    <source>
        <dbReference type="EMBL" id="KGJ95912.1"/>
    </source>
</evidence>
<feature type="transmembrane region" description="Helical" evidence="8">
    <location>
        <begin position="40"/>
        <end position="60"/>
    </location>
</feature>
<dbReference type="RefSeq" id="WP_033081522.1">
    <property type="nucleotide sequence ID" value="NZ_JQEC01000014.1"/>
</dbReference>
<dbReference type="EMBL" id="JQEC01000014">
    <property type="protein sequence ID" value="KGJ95912.1"/>
    <property type="molecule type" value="Genomic_DNA"/>
</dbReference>
<dbReference type="Pfam" id="PF07690">
    <property type="entry name" value="MFS_1"/>
    <property type="match status" value="1"/>
</dbReference>
<dbReference type="PANTHER" id="PTHR23502">
    <property type="entry name" value="MAJOR FACILITATOR SUPERFAMILY"/>
    <property type="match status" value="1"/>
</dbReference>
<feature type="transmembrane region" description="Helical" evidence="8">
    <location>
        <begin position="97"/>
        <end position="118"/>
    </location>
</feature>
<feature type="transmembrane region" description="Helical" evidence="8">
    <location>
        <begin position="244"/>
        <end position="266"/>
    </location>
</feature>
<dbReference type="InterPro" id="IPR036259">
    <property type="entry name" value="MFS_trans_sf"/>
</dbReference>
<keyword evidence="5 8" id="KW-0812">Transmembrane</keyword>
<feature type="transmembrane region" description="Helical" evidence="8">
    <location>
        <begin position="161"/>
        <end position="180"/>
    </location>
</feature>
<comment type="caution">
    <text evidence="10">The sequence shown here is derived from an EMBL/GenBank/DDBJ whole genome shotgun (WGS) entry which is preliminary data.</text>
</comment>
<evidence type="ECO:0000256" key="8">
    <source>
        <dbReference type="RuleBase" id="RU365088"/>
    </source>
</evidence>
<dbReference type="InterPro" id="IPR011701">
    <property type="entry name" value="MFS"/>
</dbReference>
<protein>
    <recommendedName>
        <fullName evidence="8">Bcr/CflA family efflux transporter</fullName>
    </recommendedName>
</protein>